<dbReference type="EMBL" id="AEVO01000028">
    <property type="protein sequence ID" value="EFY07558.1"/>
    <property type="molecule type" value="Genomic_DNA"/>
</dbReference>
<dbReference type="OrthoDB" id="5465239at2"/>
<evidence type="ECO:0000256" key="2">
    <source>
        <dbReference type="SAM" id="Phobius"/>
    </source>
</evidence>
<dbReference type="AlphaFoldDB" id="E8LIT4"/>
<protein>
    <recommendedName>
        <fullName evidence="5">Secretion system effector C (SseC) like family</fullName>
    </recommendedName>
</protein>
<evidence type="ECO:0000313" key="3">
    <source>
        <dbReference type="EMBL" id="EFY07558.1"/>
    </source>
</evidence>
<dbReference type="HOGENOM" id="CLU_813599_0_0_6"/>
<comment type="caution">
    <text evidence="3">The sequence shown here is derived from an EMBL/GenBank/DDBJ whole genome shotgun (WGS) entry which is preliminary data.</text>
</comment>
<keyword evidence="1" id="KW-0175">Coiled coil</keyword>
<name>E8LIT4_SUCHY</name>
<dbReference type="Proteomes" id="UP000018458">
    <property type="component" value="Unassembled WGS sequence"/>
</dbReference>
<keyword evidence="2" id="KW-0812">Transmembrane</keyword>
<keyword evidence="2" id="KW-1133">Transmembrane helix</keyword>
<dbReference type="RefSeq" id="WP_009142822.1">
    <property type="nucleotide sequence ID" value="NZ_GL830966.1"/>
</dbReference>
<feature type="coiled-coil region" evidence="1">
    <location>
        <begin position="91"/>
        <end position="119"/>
    </location>
</feature>
<feature type="transmembrane region" description="Helical" evidence="2">
    <location>
        <begin position="128"/>
        <end position="151"/>
    </location>
</feature>
<proteinExistence type="predicted"/>
<evidence type="ECO:0008006" key="5">
    <source>
        <dbReference type="Google" id="ProtNLM"/>
    </source>
</evidence>
<keyword evidence="4" id="KW-1185">Reference proteome</keyword>
<dbReference type="eggNOG" id="ENOG503425P">
    <property type="taxonomic scope" value="Bacteria"/>
</dbReference>
<keyword evidence="2" id="KW-0472">Membrane</keyword>
<organism evidence="3 4">
    <name type="scientific">Succinatimonas hippei (strain DSM 22608 / JCM 16073 / KCTC 15190 / YIT 12066)</name>
    <dbReference type="NCBI Taxonomy" id="762983"/>
    <lineage>
        <taxon>Bacteria</taxon>
        <taxon>Pseudomonadati</taxon>
        <taxon>Pseudomonadota</taxon>
        <taxon>Gammaproteobacteria</taxon>
        <taxon>Aeromonadales</taxon>
        <taxon>Succinivibrionaceae</taxon>
        <taxon>Succinatimonas</taxon>
    </lineage>
</organism>
<evidence type="ECO:0000313" key="4">
    <source>
        <dbReference type="Proteomes" id="UP000018458"/>
    </source>
</evidence>
<dbReference type="STRING" id="762983.HMPREF9444_00605"/>
<accession>E8LIT4</accession>
<sequence>MNNVHDVSKAQAQEISEILSRIKEKGLSSSSGSSIPDVSSGDLNLDSLPSLSAPNDTIPMSVIMGLCEEAIMSMLGMEERKEAVSSGVATLQAHAEERKQINQERIEKLQEQAEKAEKQGFLDKLKQAFSIISCVIQAIAAVAVLASAVIAPNPASIIGAGLLIASTVETIMSTASDGKLSLQNGFAEAAKATGGNEQAAAICGMITSFAIGIVGSVLSGAGAAKTISDAAKLGEVSKLTKFQQIMNNATNIVSAGTQAASSAVNITSAVYEKQIDEIKADSKLLEAILMRIQIAQDLDTKQIEKIMEKATAMAEGVKDVIDDCNSTMQSVLSGGSAPAMA</sequence>
<gene>
    <name evidence="3" type="ORF">HMPREF9444_00605</name>
</gene>
<evidence type="ECO:0000256" key="1">
    <source>
        <dbReference type="SAM" id="Coils"/>
    </source>
</evidence>
<reference evidence="3 4" key="1">
    <citation type="submission" date="2011-01" db="EMBL/GenBank/DDBJ databases">
        <authorList>
            <person name="Weinstock G."/>
            <person name="Sodergren E."/>
            <person name="Clifton S."/>
            <person name="Fulton L."/>
            <person name="Fulton B."/>
            <person name="Courtney L."/>
            <person name="Fronick C."/>
            <person name="Harrison M."/>
            <person name="Strong C."/>
            <person name="Farmer C."/>
            <person name="Delahaunty K."/>
            <person name="Markovic C."/>
            <person name="Hall O."/>
            <person name="Minx P."/>
            <person name="Tomlinson C."/>
            <person name="Mitreva M."/>
            <person name="Hou S."/>
            <person name="Chen J."/>
            <person name="Wollam A."/>
            <person name="Pepin K.H."/>
            <person name="Johnson M."/>
            <person name="Bhonagiri V."/>
            <person name="Zhang X."/>
            <person name="Suruliraj S."/>
            <person name="Warren W."/>
            <person name="Chinwalla A."/>
            <person name="Mardis E.R."/>
            <person name="Wilson R.K."/>
        </authorList>
    </citation>
    <scope>NUCLEOTIDE SEQUENCE [LARGE SCALE GENOMIC DNA]</scope>
    <source>
        <strain evidence="4">DSM 22608 / JCM 16073 / KCTC 15190 / YIT 12066</strain>
    </source>
</reference>